<dbReference type="Proteomes" id="UP000091918">
    <property type="component" value="Unassembled WGS sequence"/>
</dbReference>
<keyword evidence="2" id="KW-1185">Reference proteome</keyword>
<reference evidence="1 2" key="1">
    <citation type="submission" date="2015-07" db="EMBL/GenBank/DDBJ databases">
        <title>Emmonsia species relationships and genome sequence.</title>
        <authorList>
            <person name="Cuomo C.A."/>
            <person name="Schwartz I.S."/>
            <person name="Kenyon C."/>
            <person name="de Hoog G.S."/>
            <person name="Govender N.P."/>
            <person name="Botha A."/>
            <person name="Moreno L."/>
            <person name="de Vries M."/>
            <person name="Munoz J.F."/>
            <person name="Stielow J.B."/>
        </authorList>
    </citation>
    <scope>NUCLEOTIDE SEQUENCE [LARGE SCALE GENOMIC DNA]</scope>
    <source>
        <strain evidence="1 2">CBS 136260</strain>
    </source>
</reference>
<dbReference type="AlphaFoldDB" id="A0A1B7NQ77"/>
<dbReference type="OrthoDB" id="4187030at2759"/>
<evidence type="ECO:0000313" key="1">
    <source>
        <dbReference type="EMBL" id="OAX78928.1"/>
    </source>
</evidence>
<protein>
    <submittedName>
        <fullName evidence="1">Uncharacterized protein</fullName>
    </submittedName>
</protein>
<proteinExistence type="predicted"/>
<sequence length="232" mass="26558">MADSNDVNNIKTIQLSSSKDWKLWYAFILEAAKYAEVGNFVNLKEPDHARDLKEPEMPEPDDYTQAGKIEWEMKLAMWEIKIAEYEKIKRAMERINNLIWGTVSVDELRHCPVGIDVDVKDVIKALEARLAPTISSLRFDVRTRYVALCKPPKNQGLEKWLNQWSLIEIDINEAGMGGLFNPKIDFVNANLSIDSGYAQAWARDIHRDGDSIGLTGVINAFRERYKEMGILK</sequence>
<name>A0A1B7NQ77_9EURO</name>
<organism evidence="1 2">
    <name type="scientific">Emergomyces africanus</name>
    <dbReference type="NCBI Taxonomy" id="1955775"/>
    <lineage>
        <taxon>Eukaryota</taxon>
        <taxon>Fungi</taxon>
        <taxon>Dikarya</taxon>
        <taxon>Ascomycota</taxon>
        <taxon>Pezizomycotina</taxon>
        <taxon>Eurotiomycetes</taxon>
        <taxon>Eurotiomycetidae</taxon>
        <taxon>Onygenales</taxon>
        <taxon>Ajellomycetaceae</taxon>
        <taxon>Emergomyces</taxon>
    </lineage>
</organism>
<accession>A0A1B7NQ77</accession>
<evidence type="ECO:0000313" key="2">
    <source>
        <dbReference type="Proteomes" id="UP000091918"/>
    </source>
</evidence>
<gene>
    <name evidence="1" type="ORF">ACJ72_06760</name>
</gene>
<dbReference type="STRING" id="1658172.A0A1B7NQ77"/>
<comment type="caution">
    <text evidence="1">The sequence shown here is derived from an EMBL/GenBank/DDBJ whole genome shotgun (WGS) entry which is preliminary data.</text>
</comment>
<dbReference type="EMBL" id="LGUA01001240">
    <property type="protein sequence ID" value="OAX78928.1"/>
    <property type="molecule type" value="Genomic_DNA"/>
</dbReference>